<organism evidence="1 3">
    <name type="scientific">Caldiarchaeum subterraneum</name>
    <dbReference type="NCBI Taxonomy" id="311458"/>
    <lineage>
        <taxon>Archaea</taxon>
        <taxon>Nitrososphaerota</taxon>
        <taxon>Candidatus Caldarchaeales</taxon>
        <taxon>Candidatus Caldarchaeaceae</taxon>
        <taxon>Candidatus Caldarchaeum</taxon>
    </lineage>
</organism>
<dbReference type="KEGG" id="csu:CSUB_C0022"/>
<proteinExistence type="predicted"/>
<dbReference type="AlphaFoldDB" id="E6N430"/>
<gene>
    <name evidence="2" type="ORF">CSUB_C0022</name>
    <name evidence="1" type="ORF">HGMM_F51C10C04</name>
</gene>
<protein>
    <submittedName>
        <fullName evidence="1">Uncharacterized protein</fullName>
    </submittedName>
</protein>
<evidence type="ECO:0000313" key="2">
    <source>
        <dbReference type="EMBL" id="BAJ49891.1"/>
    </source>
</evidence>
<dbReference type="BioCyc" id="CCAL311458:G131R-24-MONOMER"/>
<reference evidence="1 3" key="2">
    <citation type="journal article" date="2011" name="Nucleic Acids Res.">
        <title>Insights into the evolution of Archaea and eukaryotic protein modifier systems revealed by the genome of a novel archaeal group.</title>
        <authorList>
            <person name="Nunoura T."/>
            <person name="Takaki Y."/>
            <person name="Kakuta J."/>
            <person name="Nishi S."/>
            <person name="Sugahara J."/>
            <person name="Kazama H."/>
            <person name="Chee G."/>
            <person name="Hattori M."/>
            <person name="Kanai A."/>
            <person name="Atomi H."/>
            <person name="Takai K."/>
            <person name="Takami H."/>
        </authorList>
    </citation>
    <scope>NUCLEOTIDE SEQUENCE [LARGE SCALE GENOMIC DNA]</scope>
</reference>
<reference evidence="1 3" key="1">
    <citation type="journal article" date="2005" name="Environ. Microbiol.">
        <title>Genetic and functional properties of uncultivated thermophilic crenarchaeotes from a subsurface gold mine as revealed by analysis of genome fragments.</title>
        <authorList>
            <person name="Nunoura T."/>
            <person name="Hirayama H."/>
            <person name="Takami H."/>
            <person name="Oida H."/>
            <person name="Nishi S."/>
            <person name="Shimamura S."/>
            <person name="Suzuki Y."/>
            <person name="Inagaki F."/>
            <person name="Takai K."/>
            <person name="Nealson K.H."/>
            <person name="Horikoshi K."/>
        </authorList>
    </citation>
    <scope>NUCLEOTIDE SEQUENCE [LARGE SCALE GENOMIC DNA]</scope>
</reference>
<sequence>MIVQSHIKGYGLLSSRILCRLLRVVDRRFMKAYRGKRSRFRHLFKPRGPIPFTGLDPGLEEYRSNILREVDRVYAVASAYRERTREPLPFVETVFADRMEERVELLVPPQLSRSRGGG</sequence>
<accession>E6N430</accession>
<dbReference type="EMBL" id="AP011826">
    <property type="protein sequence ID" value="BAJ47049.1"/>
    <property type="molecule type" value="Genomic_DNA"/>
</dbReference>
<dbReference type="STRING" id="311458.CSUB_C0022"/>
<evidence type="ECO:0000313" key="3">
    <source>
        <dbReference type="Proteomes" id="UP000008120"/>
    </source>
</evidence>
<dbReference type="Proteomes" id="UP000008120">
    <property type="component" value="Chromosome"/>
</dbReference>
<dbReference type="EMBL" id="BA000048">
    <property type="protein sequence ID" value="BAJ49891.1"/>
    <property type="molecule type" value="Genomic_DNA"/>
</dbReference>
<name>E6N430_CALS0</name>
<evidence type="ECO:0000313" key="1">
    <source>
        <dbReference type="EMBL" id="BAJ47049.1"/>
    </source>
</evidence>